<sequence length="40" mass="4205">MPKRRCTASFVHGQLSLMKNAQPSVSNLIASFTAAVSAAI</sequence>
<accession>A2C8K4</accession>
<evidence type="ECO:0000313" key="1">
    <source>
        <dbReference type="EMBL" id="ABM77814.1"/>
    </source>
</evidence>
<gene>
    <name evidence="1" type="ordered locus">P9303_10651</name>
</gene>
<reference evidence="1 2" key="1">
    <citation type="journal article" date="2007" name="PLoS Genet.">
        <title>Patterns and implications of gene gain and loss in the evolution of Prochlorococcus.</title>
        <authorList>
            <person name="Kettler G.C."/>
            <person name="Martiny A.C."/>
            <person name="Huang K."/>
            <person name="Zucker J."/>
            <person name="Coleman M.L."/>
            <person name="Rodrigue S."/>
            <person name="Chen F."/>
            <person name="Lapidus A."/>
            <person name="Ferriera S."/>
            <person name="Johnson J."/>
            <person name="Steglich C."/>
            <person name="Church G.M."/>
            <person name="Richardson P."/>
            <person name="Chisholm S.W."/>
        </authorList>
    </citation>
    <scope>NUCLEOTIDE SEQUENCE [LARGE SCALE GENOMIC DNA]</scope>
    <source>
        <strain evidence="1 2">MIT 9303</strain>
    </source>
</reference>
<dbReference type="KEGG" id="pmf:P9303_10651"/>
<organism evidence="1 2">
    <name type="scientific">Prochlorococcus marinus (strain MIT 9303)</name>
    <dbReference type="NCBI Taxonomy" id="59922"/>
    <lineage>
        <taxon>Bacteria</taxon>
        <taxon>Bacillati</taxon>
        <taxon>Cyanobacteriota</taxon>
        <taxon>Cyanophyceae</taxon>
        <taxon>Synechococcales</taxon>
        <taxon>Prochlorococcaceae</taxon>
        <taxon>Prochlorococcus</taxon>
    </lineage>
</organism>
<dbReference type="STRING" id="59922.P9303_10651"/>
<dbReference type="HOGENOM" id="CLU_3294843_0_0_3"/>
<dbReference type="Proteomes" id="UP000002274">
    <property type="component" value="Chromosome"/>
</dbReference>
<evidence type="ECO:0000313" key="2">
    <source>
        <dbReference type="Proteomes" id="UP000002274"/>
    </source>
</evidence>
<protein>
    <submittedName>
        <fullName evidence="1">Uncharacterized protein</fullName>
    </submittedName>
</protein>
<proteinExistence type="predicted"/>
<dbReference type="EMBL" id="CP000554">
    <property type="protein sequence ID" value="ABM77814.1"/>
    <property type="molecule type" value="Genomic_DNA"/>
</dbReference>
<dbReference type="AlphaFoldDB" id="A2C8K4"/>
<name>A2C8K4_PROM3</name>